<organism evidence="4 5">
    <name type="scientific">Digitaria exilis</name>
    <dbReference type="NCBI Taxonomy" id="1010633"/>
    <lineage>
        <taxon>Eukaryota</taxon>
        <taxon>Viridiplantae</taxon>
        <taxon>Streptophyta</taxon>
        <taxon>Embryophyta</taxon>
        <taxon>Tracheophyta</taxon>
        <taxon>Spermatophyta</taxon>
        <taxon>Magnoliopsida</taxon>
        <taxon>Liliopsida</taxon>
        <taxon>Poales</taxon>
        <taxon>Poaceae</taxon>
        <taxon>PACMAD clade</taxon>
        <taxon>Panicoideae</taxon>
        <taxon>Panicodae</taxon>
        <taxon>Paniceae</taxon>
        <taxon>Anthephorinae</taxon>
        <taxon>Digitaria</taxon>
    </lineage>
</organism>
<protein>
    <submittedName>
        <fullName evidence="4">Uncharacterized protein</fullName>
    </submittedName>
</protein>
<dbReference type="Gene3D" id="3.30.559.10">
    <property type="entry name" value="Chloramphenicol acetyltransferase-like domain"/>
    <property type="match status" value="2"/>
</dbReference>
<comment type="similarity">
    <text evidence="1">Belongs to the plant acyltransferase family.</text>
</comment>
<proteinExistence type="inferred from homology"/>
<dbReference type="Pfam" id="PF02458">
    <property type="entry name" value="Transferase"/>
    <property type="match status" value="1"/>
</dbReference>
<keyword evidence="3" id="KW-0012">Acyltransferase</keyword>
<dbReference type="EMBL" id="JACEFO010001869">
    <property type="protein sequence ID" value="KAF8697584.1"/>
    <property type="molecule type" value="Genomic_DNA"/>
</dbReference>
<dbReference type="GO" id="GO:0016747">
    <property type="term" value="F:acyltransferase activity, transferring groups other than amino-acyl groups"/>
    <property type="evidence" value="ECO:0007669"/>
    <property type="project" value="UniProtKB-ARBA"/>
</dbReference>
<evidence type="ECO:0000313" key="5">
    <source>
        <dbReference type="Proteomes" id="UP000636709"/>
    </source>
</evidence>
<evidence type="ECO:0000313" key="4">
    <source>
        <dbReference type="EMBL" id="KAF8697584.1"/>
    </source>
</evidence>
<dbReference type="InterPro" id="IPR050317">
    <property type="entry name" value="Plant_Fungal_Acyltransferase"/>
</dbReference>
<sequence length="497" mass="53144">MQALTKSAQFPIQPGNLVQENPHPNTLRLLDEMAARPFHLVIASRTLVQASRRPPGFPAVLAVSNLDLILGPFLIFLVSIYPAPAAGLDAVLAAVRGALPGYLSRFFPFAGRIARDPDTMIPEVQCNNAGAEFVVADAAAPLAAVDFSEVDRSLGLIQIPFDASLAMSIQVVRFACGGFALTLGTTHLLADGRAFTVLLNAFAEMVRDGGLSQEPLLDHSLFKPRSPPRYGASLDGEFARFTPETMVNPLLAAAMRRRLYRIDVADLAALQAAAASPPGPGGGGRRRASRFVALCAHLWKLLARAVGDADPSCRMAWIVDGRKQLEPSEGALDRYIGNVVTYTSREVTVAELLRAPLPAVAAMVRAAIAGVMTATRFQELTDWMEERKAAFRDGGKWTEEVNLGLGSPALVMSGLLPFAIDGDLGFGKPRLVMPWVRHGRLGSAAVTVVPSPSGDGSWFVGATRMWPRLMEVVESDPLLNMKPAGNLGLAAPPCSRL</sequence>
<comment type="caution">
    <text evidence="4">The sequence shown here is derived from an EMBL/GenBank/DDBJ whole genome shotgun (WGS) entry which is preliminary data.</text>
</comment>
<reference evidence="4" key="1">
    <citation type="submission" date="2020-07" db="EMBL/GenBank/DDBJ databases">
        <title>Genome sequence and genetic diversity analysis of an under-domesticated orphan crop, white fonio (Digitaria exilis).</title>
        <authorList>
            <person name="Bennetzen J.L."/>
            <person name="Chen S."/>
            <person name="Ma X."/>
            <person name="Wang X."/>
            <person name="Yssel A.E.J."/>
            <person name="Chaluvadi S.R."/>
            <person name="Johnson M."/>
            <person name="Gangashetty P."/>
            <person name="Hamidou F."/>
            <person name="Sanogo M.D."/>
            <person name="Zwaenepoel A."/>
            <person name="Wallace J."/>
            <person name="Van De Peer Y."/>
            <person name="Van Deynze A."/>
        </authorList>
    </citation>
    <scope>NUCLEOTIDE SEQUENCE</scope>
    <source>
        <tissue evidence="4">Leaves</tissue>
    </source>
</reference>
<dbReference type="AlphaFoldDB" id="A0A835ELF7"/>
<keyword evidence="2" id="KW-0808">Transferase</keyword>
<name>A0A835ELF7_9POAL</name>
<evidence type="ECO:0000256" key="1">
    <source>
        <dbReference type="ARBA" id="ARBA00009861"/>
    </source>
</evidence>
<dbReference type="Proteomes" id="UP000636709">
    <property type="component" value="Unassembled WGS sequence"/>
</dbReference>
<evidence type="ECO:0000256" key="2">
    <source>
        <dbReference type="ARBA" id="ARBA00022679"/>
    </source>
</evidence>
<dbReference type="InterPro" id="IPR023213">
    <property type="entry name" value="CAT-like_dom_sf"/>
</dbReference>
<dbReference type="PANTHER" id="PTHR31642:SF28">
    <property type="entry name" value="OS06G0150600 PROTEIN"/>
    <property type="match status" value="1"/>
</dbReference>
<keyword evidence="5" id="KW-1185">Reference proteome</keyword>
<evidence type="ECO:0000256" key="3">
    <source>
        <dbReference type="ARBA" id="ARBA00023315"/>
    </source>
</evidence>
<gene>
    <name evidence="4" type="ORF">HU200_035770</name>
</gene>
<accession>A0A835ELF7</accession>
<dbReference type="OrthoDB" id="1862401at2759"/>
<dbReference type="PANTHER" id="PTHR31642">
    <property type="entry name" value="TRICHOTHECENE 3-O-ACETYLTRANSFERASE"/>
    <property type="match status" value="1"/>
</dbReference>